<dbReference type="AlphaFoldDB" id="A0A7S3LE97"/>
<gene>
    <name evidence="4" type="ORF">ACOF00016_LOCUS17497</name>
</gene>
<dbReference type="EMBL" id="HBIM01023655">
    <property type="protein sequence ID" value="CAE0420812.1"/>
    <property type="molecule type" value="Transcribed_RNA"/>
</dbReference>
<evidence type="ECO:0000256" key="1">
    <source>
        <dbReference type="ARBA" id="ARBA00023002"/>
    </source>
</evidence>
<organism evidence="4">
    <name type="scientific">Amphora coffeiformis</name>
    <dbReference type="NCBI Taxonomy" id="265554"/>
    <lineage>
        <taxon>Eukaryota</taxon>
        <taxon>Sar</taxon>
        <taxon>Stramenopiles</taxon>
        <taxon>Ochrophyta</taxon>
        <taxon>Bacillariophyta</taxon>
        <taxon>Bacillariophyceae</taxon>
        <taxon>Bacillariophycidae</taxon>
        <taxon>Thalassiophysales</taxon>
        <taxon>Catenulaceae</taxon>
        <taxon>Amphora</taxon>
    </lineage>
</organism>
<dbReference type="Pfam" id="PF02668">
    <property type="entry name" value="TauD"/>
    <property type="match status" value="1"/>
</dbReference>
<name>A0A7S3LE97_9STRA</name>
<evidence type="ECO:0000313" key="4">
    <source>
        <dbReference type="EMBL" id="CAE0420812.1"/>
    </source>
</evidence>
<dbReference type="InterPro" id="IPR042098">
    <property type="entry name" value="TauD-like_sf"/>
</dbReference>
<feature type="signal peptide" evidence="2">
    <location>
        <begin position="1"/>
        <end position="20"/>
    </location>
</feature>
<protein>
    <recommendedName>
        <fullName evidence="3">TauD/TfdA-like domain-containing protein</fullName>
    </recommendedName>
</protein>
<accession>A0A7S3LE97</accession>
<feature type="domain" description="TauD/TfdA-like" evidence="3">
    <location>
        <begin position="98"/>
        <end position="372"/>
    </location>
</feature>
<evidence type="ECO:0000256" key="2">
    <source>
        <dbReference type="SAM" id="SignalP"/>
    </source>
</evidence>
<dbReference type="InterPro" id="IPR003819">
    <property type="entry name" value="TauD/TfdA-like"/>
</dbReference>
<dbReference type="GO" id="GO:0016491">
    <property type="term" value="F:oxidoreductase activity"/>
    <property type="evidence" value="ECO:0007669"/>
    <property type="project" value="UniProtKB-KW"/>
</dbReference>
<dbReference type="PANTHER" id="PTHR10696">
    <property type="entry name" value="GAMMA-BUTYROBETAINE HYDROXYLASE-RELATED"/>
    <property type="match status" value="1"/>
</dbReference>
<dbReference type="Gene3D" id="3.60.130.10">
    <property type="entry name" value="Clavaminate synthase-like"/>
    <property type="match status" value="1"/>
</dbReference>
<sequence length="374" mass="41878">MKVHSVSTLLLALDLTLGGAAKIATPRPFRLINEEEAEEVLGNGIAFNHSWLLREHSTQQLKLFPDVLPPPSFVQIYAHESSACMTKNATYCSDLQSLGSVAAVIIDAELDKTGAILFRNLPVHNARQFRDFFQGTKWPTMKYAPYGPNRPQVEGTDLATNIPSQYALGLHNEMAYDPKPASRIAFFCNTPAQVGGETILGYNKELTAILPQEMLDLVRRQGGVLYTRRHFDDAGSLGPDFSQMRLSSWQEKCRGTTKEEAMAFFTDMGFHPGELDFDAEGTLTIRFQHSGFTQENGQDVWFNGIYSGLTTTPDGMPFPSDFSDSLELYYWKAASAFKLQENDWLVLDNKRVMHGRLPYSKQGPDRQLLTVYSA</sequence>
<dbReference type="SUPFAM" id="SSF51197">
    <property type="entry name" value="Clavaminate synthase-like"/>
    <property type="match status" value="1"/>
</dbReference>
<reference evidence="4" key="1">
    <citation type="submission" date="2021-01" db="EMBL/GenBank/DDBJ databases">
        <authorList>
            <person name="Corre E."/>
            <person name="Pelletier E."/>
            <person name="Niang G."/>
            <person name="Scheremetjew M."/>
            <person name="Finn R."/>
            <person name="Kale V."/>
            <person name="Holt S."/>
            <person name="Cochrane G."/>
            <person name="Meng A."/>
            <person name="Brown T."/>
            <person name="Cohen L."/>
        </authorList>
    </citation>
    <scope>NUCLEOTIDE SEQUENCE</scope>
    <source>
        <strain evidence="4">CCMP127</strain>
    </source>
</reference>
<dbReference type="InterPro" id="IPR050411">
    <property type="entry name" value="AlphaKG_dependent_hydroxylases"/>
</dbReference>
<dbReference type="PANTHER" id="PTHR10696:SF21">
    <property type="entry name" value="TAUD_TFDA-LIKE DOMAIN-CONTAINING PROTEIN"/>
    <property type="match status" value="1"/>
</dbReference>
<keyword evidence="1" id="KW-0560">Oxidoreductase</keyword>
<keyword evidence="2" id="KW-0732">Signal</keyword>
<evidence type="ECO:0000259" key="3">
    <source>
        <dbReference type="Pfam" id="PF02668"/>
    </source>
</evidence>
<proteinExistence type="predicted"/>
<feature type="chain" id="PRO_5031462238" description="TauD/TfdA-like domain-containing protein" evidence="2">
    <location>
        <begin position="21"/>
        <end position="374"/>
    </location>
</feature>